<sequence length="127" mass="14192">MLDSVGLFSCRCFRLKPRAVSVSNVLSVGFDGCLKQVVPRKRPSSGSVWKYILQQPCAGKPMSREGCAMVSPPIISACQRVSGHESQHPTSRENVSDWPEHRFWNAERRHGLRAQAPHAFANTFRDA</sequence>
<evidence type="ECO:0000313" key="2">
    <source>
        <dbReference type="Proteomes" id="UP000800082"/>
    </source>
</evidence>
<name>A0A6A5RM20_9PLEO</name>
<protein>
    <submittedName>
        <fullName evidence="1">Uncharacterized protein</fullName>
    </submittedName>
</protein>
<dbReference type="GeneID" id="54345515"/>
<accession>A0A6A5RM20</accession>
<dbReference type="Proteomes" id="UP000800082">
    <property type="component" value="Unassembled WGS sequence"/>
</dbReference>
<proteinExistence type="predicted"/>
<gene>
    <name evidence="1" type="ORF">M421DRAFT_178816</name>
</gene>
<keyword evidence="2" id="KW-1185">Reference proteome</keyword>
<reference evidence="1" key="1">
    <citation type="journal article" date="2020" name="Stud. Mycol.">
        <title>101 Dothideomycetes genomes: a test case for predicting lifestyles and emergence of pathogens.</title>
        <authorList>
            <person name="Haridas S."/>
            <person name="Albert R."/>
            <person name="Binder M."/>
            <person name="Bloem J."/>
            <person name="Labutti K."/>
            <person name="Salamov A."/>
            <person name="Andreopoulos B."/>
            <person name="Baker S."/>
            <person name="Barry K."/>
            <person name="Bills G."/>
            <person name="Bluhm B."/>
            <person name="Cannon C."/>
            <person name="Castanera R."/>
            <person name="Culley D."/>
            <person name="Daum C."/>
            <person name="Ezra D."/>
            <person name="Gonzalez J."/>
            <person name="Henrissat B."/>
            <person name="Kuo A."/>
            <person name="Liang C."/>
            <person name="Lipzen A."/>
            <person name="Lutzoni F."/>
            <person name="Magnuson J."/>
            <person name="Mondo S."/>
            <person name="Nolan M."/>
            <person name="Ohm R."/>
            <person name="Pangilinan J."/>
            <person name="Park H.-J."/>
            <person name="Ramirez L."/>
            <person name="Alfaro M."/>
            <person name="Sun H."/>
            <person name="Tritt A."/>
            <person name="Yoshinaga Y."/>
            <person name="Zwiers L.-H."/>
            <person name="Turgeon B."/>
            <person name="Goodwin S."/>
            <person name="Spatafora J."/>
            <person name="Crous P."/>
            <person name="Grigoriev I."/>
        </authorList>
    </citation>
    <scope>NUCLEOTIDE SEQUENCE</scope>
    <source>
        <strain evidence="1">CBS 183.55</strain>
    </source>
</reference>
<dbReference type="AlphaFoldDB" id="A0A6A5RM20"/>
<dbReference type="RefSeq" id="XP_033447658.1">
    <property type="nucleotide sequence ID" value="XM_033587868.1"/>
</dbReference>
<dbReference type="EMBL" id="ML978972">
    <property type="protein sequence ID" value="KAF1927406.1"/>
    <property type="molecule type" value="Genomic_DNA"/>
</dbReference>
<organism evidence="1 2">
    <name type="scientific">Didymella exigua CBS 183.55</name>
    <dbReference type="NCBI Taxonomy" id="1150837"/>
    <lineage>
        <taxon>Eukaryota</taxon>
        <taxon>Fungi</taxon>
        <taxon>Dikarya</taxon>
        <taxon>Ascomycota</taxon>
        <taxon>Pezizomycotina</taxon>
        <taxon>Dothideomycetes</taxon>
        <taxon>Pleosporomycetidae</taxon>
        <taxon>Pleosporales</taxon>
        <taxon>Pleosporineae</taxon>
        <taxon>Didymellaceae</taxon>
        <taxon>Didymella</taxon>
    </lineage>
</organism>
<evidence type="ECO:0000313" key="1">
    <source>
        <dbReference type="EMBL" id="KAF1927406.1"/>
    </source>
</evidence>